<evidence type="ECO:0000256" key="5">
    <source>
        <dbReference type="SAM" id="MobiDB-lite"/>
    </source>
</evidence>
<dbReference type="PANTHER" id="PTHR11496">
    <property type="entry name" value="ALCOHOL DEHYDROGENASE"/>
    <property type="match status" value="1"/>
</dbReference>
<dbReference type="SUPFAM" id="SSF56796">
    <property type="entry name" value="Dehydroquinate synthase-like"/>
    <property type="match status" value="1"/>
</dbReference>
<keyword evidence="4" id="KW-0520">NAD</keyword>
<evidence type="ECO:0000259" key="6">
    <source>
        <dbReference type="Pfam" id="PF00465"/>
    </source>
</evidence>
<evidence type="ECO:0000313" key="9">
    <source>
        <dbReference type="Proteomes" id="UP001064933"/>
    </source>
</evidence>
<proteinExistence type="inferred from homology"/>
<dbReference type="PANTHER" id="PTHR11496:SF102">
    <property type="entry name" value="ALCOHOL DEHYDROGENASE 4"/>
    <property type="match status" value="1"/>
</dbReference>
<feature type="region of interest" description="Disordered" evidence="5">
    <location>
        <begin position="359"/>
        <end position="381"/>
    </location>
</feature>
<feature type="domain" description="Fe-containing alcohol dehydrogenase-like C-terminal" evidence="7">
    <location>
        <begin position="187"/>
        <end position="380"/>
    </location>
</feature>
<dbReference type="Pfam" id="PF25137">
    <property type="entry name" value="ADH_Fe_C"/>
    <property type="match status" value="1"/>
</dbReference>
<dbReference type="PROSITE" id="PS00913">
    <property type="entry name" value="ADH_IRON_1"/>
    <property type="match status" value="1"/>
</dbReference>
<dbReference type="InterPro" id="IPR018211">
    <property type="entry name" value="ADH_Fe_CS"/>
</dbReference>
<dbReference type="Pfam" id="PF00465">
    <property type="entry name" value="Fe-ADH"/>
    <property type="match status" value="1"/>
</dbReference>
<name>A0ABY6AYD7_9BURK</name>
<accession>A0ABY6AYD7</accession>
<evidence type="ECO:0000256" key="1">
    <source>
        <dbReference type="ARBA" id="ARBA00001962"/>
    </source>
</evidence>
<reference evidence="8" key="1">
    <citation type="submission" date="2022-10" db="EMBL/GenBank/DDBJ databases">
        <title>Characterization and whole genome sequencing of a new Roseateles species, isolated from fresh water.</title>
        <authorList>
            <person name="Guliayeva D.Y."/>
            <person name="Akhremchuk A.E."/>
            <person name="Sikolenko M.A."/>
            <person name="Valentovich L.N."/>
            <person name="Sidarenka A.V."/>
        </authorList>
    </citation>
    <scope>NUCLEOTIDE SEQUENCE</scope>
    <source>
        <strain evidence="8">BIM B-1768</strain>
    </source>
</reference>
<evidence type="ECO:0000259" key="7">
    <source>
        <dbReference type="Pfam" id="PF25137"/>
    </source>
</evidence>
<dbReference type="Proteomes" id="UP001064933">
    <property type="component" value="Chromosome"/>
</dbReference>
<dbReference type="InterPro" id="IPR039697">
    <property type="entry name" value="Alcohol_dehydrogenase_Fe"/>
</dbReference>
<evidence type="ECO:0000256" key="2">
    <source>
        <dbReference type="ARBA" id="ARBA00007358"/>
    </source>
</evidence>
<evidence type="ECO:0000256" key="3">
    <source>
        <dbReference type="ARBA" id="ARBA00023002"/>
    </source>
</evidence>
<keyword evidence="9" id="KW-1185">Reference proteome</keyword>
<evidence type="ECO:0000256" key="4">
    <source>
        <dbReference type="ARBA" id="ARBA00023027"/>
    </source>
</evidence>
<dbReference type="CDD" id="cd14861">
    <property type="entry name" value="Fe-ADH-like"/>
    <property type="match status" value="1"/>
</dbReference>
<sequence length="381" mass="39988">MALIQYLTHVHLEAGARRQLASECVRIGIRRPLLVTDAGVKAAGVLAMVQEAWPGEPLPVYDGTPPNPTESAVREAVEVFRQAGCDGLIAVGGGSSIDLAKGVAIAATHEGPLTRYATILGGAGDITDRAVPLIAVPTTAGTGSEVARGAIIIVDDGRKLGFHNGVLMPKSALCDPELTRGLPPALTAATGMDAIAHCMETFMSAAFNPPADGIALEGLRRGWGQIERATTHGHDMAARLDMMAASTLGALAFQKGLGCVHSLSHALGGLMPKLHHGTLNAVFLPAVIRFNGHHDSMRRDDKIARMAHAMGLQQGTPMDELAGAVKAMNARLGLPSGLGQMGVTTALYDAIIERAQHDHCHKTNPREASASDYRQLLDESM</sequence>
<dbReference type="InterPro" id="IPR056798">
    <property type="entry name" value="ADH_Fe_C"/>
</dbReference>
<feature type="domain" description="Alcohol dehydrogenase iron-type/glycerol dehydrogenase GldA" evidence="6">
    <location>
        <begin position="9"/>
        <end position="176"/>
    </location>
</feature>
<protein>
    <submittedName>
        <fullName evidence="8">Iron-containing alcohol dehydrogenase</fullName>
    </submittedName>
</protein>
<dbReference type="EMBL" id="CP104562">
    <property type="protein sequence ID" value="UXH76759.1"/>
    <property type="molecule type" value="Genomic_DNA"/>
</dbReference>
<keyword evidence="3" id="KW-0560">Oxidoreductase</keyword>
<dbReference type="InterPro" id="IPR001670">
    <property type="entry name" value="ADH_Fe/GldA"/>
</dbReference>
<evidence type="ECO:0000313" key="8">
    <source>
        <dbReference type="EMBL" id="UXH76759.1"/>
    </source>
</evidence>
<comment type="similarity">
    <text evidence="2">Belongs to the iron-containing alcohol dehydrogenase family.</text>
</comment>
<dbReference type="RefSeq" id="WP_261756496.1">
    <property type="nucleotide sequence ID" value="NZ_CP104562.2"/>
</dbReference>
<gene>
    <name evidence="8" type="ORF">N4261_17180</name>
</gene>
<dbReference type="Gene3D" id="1.20.1090.10">
    <property type="entry name" value="Dehydroquinate synthase-like - alpha domain"/>
    <property type="match status" value="1"/>
</dbReference>
<dbReference type="Gene3D" id="3.40.50.1970">
    <property type="match status" value="1"/>
</dbReference>
<organism evidence="8 9">
    <name type="scientific">Roseateles amylovorans</name>
    <dbReference type="NCBI Taxonomy" id="2978473"/>
    <lineage>
        <taxon>Bacteria</taxon>
        <taxon>Pseudomonadati</taxon>
        <taxon>Pseudomonadota</taxon>
        <taxon>Betaproteobacteria</taxon>
        <taxon>Burkholderiales</taxon>
        <taxon>Sphaerotilaceae</taxon>
        <taxon>Roseateles</taxon>
    </lineage>
</organism>
<comment type="cofactor">
    <cofactor evidence="1">
        <name>Fe cation</name>
        <dbReference type="ChEBI" id="CHEBI:24875"/>
    </cofactor>
</comment>